<evidence type="ECO:0000313" key="10">
    <source>
        <dbReference type="Proteomes" id="UP001501020"/>
    </source>
</evidence>
<dbReference type="PANTHER" id="PTHR24221:SF646">
    <property type="entry name" value="HAEMOLYSIN SECRETION ATP-BINDING PROTEIN"/>
    <property type="match status" value="1"/>
</dbReference>
<dbReference type="InterPro" id="IPR003439">
    <property type="entry name" value="ABC_transporter-like_ATP-bd"/>
</dbReference>
<comment type="subcellular location">
    <subcellularLocation>
        <location evidence="1">Cell membrane</location>
        <topology evidence="1">Multi-pass membrane protein</topology>
    </subcellularLocation>
</comment>
<evidence type="ECO:0000313" key="9">
    <source>
        <dbReference type="EMBL" id="GAA2117605.1"/>
    </source>
</evidence>
<reference evidence="10" key="1">
    <citation type="journal article" date="2019" name="Int. J. Syst. Evol. Microbiol.">
        <title>The Global Catalogue of Microorganisms (GCM) 10K type strain sequencing project: providing services to taxonomists for standard genome sequencing and annotation.</title>
        <authorList>
            <consortium name="The Broad Institute Genomics Platform"/>
            <consortium name="The Broad Institute Genome Sequencing Center for Infectious Disease"/>
            <person name="Wu L."/>
            <person name="Ma J."/>
        </authorList>
    </citation>
    <scope>NUCLEOTIDE SEQUENCE [LARGE SCALE GENOMIC DNA]</scope>
    <source>
        <strain evidence="10">JCM 13850</strain>
    </source>
</reference>
<dbReference type="PROSITE" id="PS50893">
    <property type="entry name" value="ABC_TRANSPORTER_2"/>
    <property type="match status" value="1"/>
</dbReference>
<evidence type="ECO:0000256" key="7">
    <source>
        <dbReference type="SAM" id="Phobius"/>
    </source>
</evidence>
<name>A0ABP5JJ15_9ACTN</name>
<evidence type="ECO:0000256" key="5">
    <source>
        <dbReference type="ARBA" id="ARBA00022989"/>
    </source>
</evidence>
<dbReference type="Pfam" id="PF00005">
    <property type="entry name" value="ABC_tran"/>
    <property type="match status" value="1"/>
</dbReference>
<dbReference type="InterPro" id="IPR003593">
    <property type="entry name" value="AAA+_ATPase"/>
</dbReference>
<dbReference type="Gene3D" id="3.40.50.300">
    <property type="entry name" value="P-loop containing nucleotide triphosphate hydrolases"/>
    <property type="match status" value="1"/>
</dbReference>
<feature type="transmembrane region" description="Helical" evidence="7">
    <location>
        <begin position="151"/>
        <end position="182"/>
    </location>
</feature>
<accession>A0ABP5JJ15</accession>
<gene>
    <name evidence="9" type="ORF">GCM10009727_00030</name>
</gene>
<feature type="transmembrane region" description="Helical" evidence="7">
    <location>
        <begin position="36"/>
        <end position="56"/>
    </location>
</feature>
<dbReference type="PANTHER" id="PTHR24221">
    <property type="entry name" value="ATP-BINDING CASSETTE SUB-FAMILY B"/>
    <property type="match status" value="1"/>
</dbReference>
<dbReference type="Gene3D" id="1.20.1560.10">
    <property type="entry name" value="ABC transporter type 1, transmembrane domain"/>
    <property type="match status" value="1"/>
</dbReference>
<dbReference type="SMART" id="SM00382">
    <property type="entry name" value="AAA"/>
    <property type="match status" value="1"/>
</dbReference>
<evidence type="ECO:0000256" key="6">
    <source>
        <dbReference type="ARBA" id="ARBA00023136"/>
    </source>
</evidence>
<feature type="transmembrane region" description="Helical" evidence="7">
    <location>
        <begin position="253"/>
        <end position="277"/>
    </location>
</feature>
<dbReference type="GO" id="GO:0005524">
    <property type="term" value="F:ATP binding"/>
    <property type="evidence" value="ECO:0007669"/>
    <property type="project" value="UniProtKB-KW"/>
</dbReference>
<dbReference type="InterPro" id="IPR036640">
    <property type="entry name" value="ABC1_TM_sf"/>
</dbReference>
<comment type="caution">
    <text evidence="9">The sequence shown here is derived from an EMBL/GenBank/DDBJ whole genome shotgun (WGS) entry which is preliminary data.</text>
</comment>
<protein>
    <submittedName>
        <fullName evidence="9">ABC transporter ATP-binding protein</fullName>
    </submittedName>
</protein>
<evidence type="ECO:0000256" key="2">
    <source>
        <dbReference type="ARBA" id="ARBA00022692"/>
    </source>
</evidence>
<evidence type="ECO:0000256" key="3">
    <source>
        <dbReference type="ARBA" id="ARBA00022741"/>
    </source>
</evidence>
<sequence>MRNIGGMLHLVIAAIKLVWAASRKEFIVVVLMDLVQAFGIFVLVVQLQSLLSGLIAEKGGGDPDKLAFGMVGFVAANILIAVAEAVIANRRLLLSERTGLHVCREIMGVACLADLADFDDSRFHDRLHRAATSALTRPARMVESLVTIGQVVFTLAAVAVAMIFIQPWIALVVVLATVPVWLGGVRGGEQHFEFVTETTADDRSRTYLFDLLTTREPAKEIRAFNLERYLALRWLSIMERRLALLAANLRKRFYSALLASVGSGLVLALAAGVLIALNRWAGMSLAETATTAGALLVFSQKLVDGIGSSNEFFESAPLVRDLEEFLALRPEIERERTGDAAPTAFEAIEAQDVSFTYQGADRRALEQVSLRMEAGEVVALVGENGSGKTTLAKLLAGLYAPEDGRILVDGADLAGFDAATWRESVAVLFQDFIRYALPAEDNIRIGAAERDPADEAIRDAARAAGADGFLATLPDGYHTILSPQFGEGQDLSLGQWQRVALARAFLRSAPLVILDEPSASLDARAERALFDSVRELYQGRTVLLISHRFSTVRTADRIVVLRSGKVAEHGTHDELMAADGLYAELFTLQARGYLQPGAENGKSDDRTISLH</sequence>
<evidence type="ECO:0000256" key="4">
    <source>
        <dbReference type="ARBA" id="ARBA00022840"/>
    </source>
</evidence>
<dbReference type="RefSeq" id="WP_344259875.1">
    <property type="nucleotide sequence ID" value="NZ_BAAAMR010000001.1"/>
</dbReference>
<dbReference type="InterPro" id="IPR039421">
    <property type="entry name" value="Type_1_exporter"/>
</dbReference>
<dbReference type="SUPFAM" id="SSF52540">
    <property type="entry name" value="P-loop containing nucleoside triphosphate hydrolases"/>
    <property type="match status" value="1"/>
</dbReference>
<dbReference type="PROSITE" id="PS00211">
    <property type="entry name" value="ABC_TRANSPORTER_1"/>
    <property type="match status" value="1"/>
</dbReference>
<organism evidence="9 10">
    <name type="scientific">Actinomadura napierensis</name>
    <dbReference type="NCBI Taxonomy" id="267854"/>
    <lineage>
        <taxon>Bacteria</taxon>
        <taxon>Bacillati</taxon>
        <taxon>Actinomycetota</taxon>
        <taxon>Actinomycetes</taxon>
        <taxon>Streptosporangiales</taxon>
        <taxon>Thermomonosporaceae</taxon>
        <taxon>Actinomadura</taxon>
    </lineage>
</organism>
<feature type="domain" description="ABC transporter" evidence="8">
    <location>
        <begin position="348"/>
        <end position="588"/>
    </location>
</feature>
<feature type="transmembrane region" description="Helical" evidence="7">
    <location>
        <begin position="68"/>
        <end position="88"/>
    </location>
</feature>
<dbReference type="InterPro" id="IPR027417">
    <property type="entry name" value="P-loop_NTPase"/>
</dbReference>
<dbReference type="Proteomes" id="UP001501020">
    <property type="component" value="Unassembled WGS sequence"/>
</dbReference>
<dbReference type="SUPFAM" id="SSF90123">
    <property type="entry name" value="ABC transporter transmembrane region"/>
    <property type="match status" value="1"/>
</dbReference>
<keyword evidence="3" id="KW-0547">Nucleotide-binding</keyword>
<keyword evidence="10" id="KW-1185">Reference proteome</keyword>
<keyword evidence="5 7" id="KW-1133">Transmembrane helix</keyword>
<evidence type="ECO:0000259" key="8">
    <source>
        <dbReference type="PROSITE" id="PS50893"/>
    </source>
</evidence>
<evidence type="ECO:0000256" key="1">
    <source>
        <dbReference type="ARBA" id="ARBA00004651"/>
    </source>
</evidence>
<dbReference type="InterPro" id="IPR017871">
    <property type="entry name" value="ABC_transporter-like_CS"/>
</dbReference>
<dbReference type="EMBL" id="BAAAMR010000001">
    <property type="protein sequence ID" value="GAA2117605.1"/>
    <property type="molecule type" value="Genomic_DNA"/>
</dbReference>
<keyword evidence="6 7" id="KW-0472">Membrane</keyword>
<proteinExistence type="predicted"/>
<keyword evidence="2 7" id="KW-0812">Transmembrane</keyword>
<keyword evidence="4 9" id="KW-0067">ATP-binding</keyword>